<dbReference type="GO" id="GO:0055085">
    <property type="term" value="P:transmembrane transport"/>
    <property type="evidence" value="ECO:0007669"/>
    <property type="project" value="InterPro"/>
</dbReference>
<dbReference type="SUPFAM" id="SSF161098">
    <property type="entry name" value="MetI-like"/>
    <property type="match status" value="1"/>
</dbReference>
<dbReference type="GO" id="GO:0031460">
    <property type="term" value="P:glycine betaine transport"/>
    <property type="evidence" value="ECO:0007669"/>
    <property type="project" value="TreeGrafter"/>
</dbReference>
<sequence>MISLELAIWQHLVLVYSGFFISAGIGIIGGVLTVRWHIMKTLLLSGSSLLQSIPAFTIVSLVVPFLGIGFVPAVVVVIVTTLLPVLRNTSIGLSTISPVYIDASEGMGFTFFQTMRYTRFPLAIRPIFAGLRLSSIVANSVAIVTVFIGSGGLGAVVLEGLVRYHTSSILTGIIPAMIIALGADILLSKAEERLAPKI</sequence>
<evidence type="ECO:0000259" key="7">
    <source>
        <dbReference type="PROSITE" id="PS50928"/>
    </source>
</evidence>
<dbReference type="PANTHER" id="PTHR30177:SF4">
    <property type="entry name" value="OSMOPROTECTANT IMPORT PERMEASE PROTEIN OSMW"/>
    <property type="match status" value="1"/>
</dbReference>
<dbReference type="EMBL" id="CP075546">
    <property type="protein sequence ID" value="QVV88242.1"/>
    <property type="molecule type" value="Genomic_DNA"/>
</dbReference>
<evidence type="ECO:0000256" key="3">
    <source>
        <dbReference type="ARBA" id="ARBA00022692"/>
    </source>
</evidence>
<evidence type="ECO:0000313" key="9">
    <source>
        <dbReference type="Proteomes" id="UP000680656"/>
    </source>
</evidence>
<keyword evidence="4 6" id="KW-1133">Transmembrane helix</keyword>
<accession>A0A8E7EGU4</accession>
<comment type="subcellular location">
    <subcellularLocation>
        <location evidence="6">Cell membrane</location>
        <topology evidence="6">Multi-pass membrane protein</topology>
    </subcellularLocation>
    <subcellularLocation>
        <location evidence="1">Membrane</location>
        <topology evidence="1">Multi-pass membrane protein</topology>
    </subcellularLocation>
</comment>
<feature type="domain" description="ABC transmembrane type-1" evidence="7">
    <location>
        <begin position="8"/>
        <end position="187"/>
    </location>
</feature>
<keyword evidence="5 6" id="KW-0472">Membrane</keyword>
<dbReference type="Gene3D" id="1.10.3720.10">
    <property type="entry name" value="MetI-like"/>
    <property type="match status" value="1"/>
</dbReference>
<dbReference type="Pfam" id="PF00528">
    <property type="entry name" value="BPD_transp_1"/>
    <property type="match status" value="1"/>
</dbReference>
<feature type="transmembrane region" description="Helical" evidence="6">
    <location>
        <begin position="133"/>
        <end position="158"/>
    </location>
</feature>
<comment type="similarity">
    <text evidence="6">Belongs to the binding-protein-dependent transport system permease family.</text>
</comment>
<evidence type="ECO:0000313" key="8">
    <source>
        <dbReference type="EMBL" id="QVV88242.1"/>
    </source>
</evidence>
<evidence type="ECO:0000256" key="1">
    <source>
        <dbReference type="ARBA" id="ARBA00004141"/>
    </source>
</evidence>
<dbReference type="InterPro" id="IPR051204">
    <property type="entry name" value="ABC_transp_perm/SBD"/>
</dbReference>
<dbReference type="AlphaFoldDB" id="A0A8E7EGU4"/>
<dbReference type="RefSeq" id="WP_214419058.1">
    <property type="nucleotide sequence ID" value="NZ_CP075546.1"/>
</dbReference>
<feature type="transmembrane region" description="Helical" evidence="6">
    <location>
        <begin position="12"/>
        <end position="34"/>
    </location>
</feature>
<dbReference type="InterPro" id="IPR035906">
    <property type="entry name" value="MetI-like_sf"/>
</dbReference>
<dbReference type="KEGG" id="mrtj:KHC33_13030"/>
<proteinExistence type="inferred from homology"/>
<dbReference type="InterPro" id="IPR000515">
    <property type="entry name" value="MetI-like"/>
</dbReference>
<protein>
    <submittedName>
        <fullName evidence="8">ABC transporter permease subunit</fullName>
    </submittedName>
</protein>
<dbReference type="PANTHER" id="PTHR30177">
    <property type="entry name" value="GLYCINE BETAINE/L-PROLINE TRANSPORT SYSTEM PERMEASE PROTEIN PROW"/>
    <property type="match status" value="1"/>
</dbReference>
<name>A0A8E7EGU4_9EURY</name>
<keyword evidence="3 6" id="KW-0812">Transmembrane</keyword>
<reference evidence="8 9" key="1">
    <citation type="submission" date="2021-05" db="EMBL/GenBank/DDBJ databases">
        <title>A novel Methanospirillum isolate from a pyrite-forming mixed culture.</title>
        <authorList>
            <person name="Bunk B."/>
            <person name="Sproer C."/>
            <person name="Spring S."/>
            <person name="Pester M."/>
        </authorList>
    </citation>
    <scope>NUCLEOTIDE SEQUENCE [LARGE SCALE GENOMIC DNA]</scope>
    <source>
        <strain evidence="8 9">J.3.6.1-F.2.7.3</strain>
    </source>
</reference>
<dbReference type="GO" id="GO:0005886">
    <property type="term" value="C:plasma membrane"/>
    <property type="evidence" value="ECO:0007669"/>
    <property type="project" value="UniProtKB-SubCell"/>
</dbReference>
<keyword evidence="9" id="KW-1185">Reference proteome</keyword>
<gene>
    <name evidence="8" type="ORF">KHC33_13030</name>
</gene>
<dbReference type="PROSITE" id="PS50928">
    <property type="entry name" value="ABC_TM1"/>
    <property type="match status" value="1"/>
</dbReference>
<keyword evidence="2 6" id="KW-0813">Transport</keyword>
<dbReference type="GeneID" id="65098124"/>
<evidence type="ECO:0000256" key="5">
    <source>
        <dbReference type="ARBA" id="ARBA00023136"/>
    </source>
</evidence>
<dbReference type="Proteomes" id="UP000680656">
    <property type="component" value="Chromosome"/>
</dbReference>
<feature type="transmembrane region" description="Helical" evidence="6">
    <location>
        <begin position="55"/>
        <end position="79"/>
    </location>
</feature>
<evidence type="ECO:0000256" key="2">
    <source>
        <dbReference type="ARBA" id="ARBA00022448"/>
    </source>
</evidence>
<evidence type="ECO:0000256" key="6">
    <source>
        <dbReference type="RuleBase" id="RU363032"/>
    </source>
</evidence>
<organism evidence="8 9">
    <name type="scientific">Methanospirillum purgamenti</name>
    <dbReference type="NCBI Taxonomy" id="2834276"/>
    <lineage>
        <taxon>Archaea</taxon>
        <taxon>Methanobacteriati</taxon>
        <taxon>Methanobacteriota</taxon>
        <taxon>Stenosarchaea group</taxon>
        <taxon>Methanomicrobia</taxon>
        <taxon>Methanomicrobiales</taxon>
        <taxon>Methanospirillaceae</taxon>
        <taxon>Methanospirillum</taxon>
    </lineage>
</organism>
<feature type="transmembrane region" description="Helical" evidence="6">
    <location>
        <begin position="164"/>
        <end position="187"/>
    </location>
</feature>
<evidence type="ECO:0000256" key="4">
    <source>
        <dbReference type="ARBA" id="ARBA00022989"/>
    </source>
</evidence>